<dbReference type="AlphaFoldDB" id="A0AAV5MD25"/>
<feature type="domain" description="DYW" evidence="2">
    <location>
        <begin position="5"/>
        <end position="82"/>
    </location>
</feature>
<evidence type="ECO:0000259" key="2">
    <source>
        <dbReference type="Pfam" id="PF14432"/>
    </source>
</evidence>
<dbReference type="GO" id="GO:0008270">
    <property type="term" value="F:zinc ion binding"/>
    <property type="evidence" value="ECO:0007669"/>
    <property type="project" value="InterPro"/>
</dbReference>
<evidence type="ECO:0000256" key="1">
    <source>
        <dbReference type="ARBA" id="ARBA00006643"/>
    </source>
</evidence>
<comment type="caution">
    <text evidence="3">The sequence shown here is derived from an EMBL/GenBank/DDBJ whole genome shotgun (WGS) entry which is preliminary data.</text>
</comment>
<dbReference type="Pfam" id="PF14432">
    <property type="entry name" value="DYW_deaminase"/>
    <property type="match status" value="1"/>
</dbReference>
<evidence type="ECO:0000313" key="4">
    <source>
        <dbReference type="Proteomes" id="UP001054252"/>
    </source>
</evidence>
<keyword evidence="4" id="KW-1185">Reference proteome</keyword>
<dbReference type="EMBL" id="BPVZ01000232">
    <property type="protein sequence ID" value="GKV47614.1"/>
    <property type="molecule type" value="Genomic_DNA"/>
</dbReference>
<protein>
    <recommendedName>
        <fullName evidence="2">DYW domain-containing protein</fullName>
    </recommendedName>
</protein>
<dbReference type="Proteomes" id="UP001054252">
    <property type="component" value="Unassembled WGS sequence"/>
</dbReference>
<dbReference type="InterPro" id="IPR032867">
    <property type="entry name" value="DYW_dom"/>
</dbReference>
<comment type="similarity">
    <text evidence="1">Belongs to the PPR family. PCMP-H subfamily.</text>
</comment>
<sequence>MKEFGYIPETRFVLHDIDQEGKEEALLGHSERLAIVHGLMTTAACSPIPVIKNLRFCVDCHTSMKIISKIVGRQLIMRDAKRAIVPDEMIMLFNMFQLSMWLLEPENDDGEEAGVPESYQLCRKKSMVERMKGSLVRVKRVMWLMLGSALETEEVGPMQAV</sequence>
<name>A0AAV5MD25_9ROSI</name>
<reference evidence="3 4" key="1">
    <citation type="journal article" date="2021" name="Commun. Biol.">
        <title>The genome of Shorea leprosula (Dipterocarpaceae) highlights the ecological relevance of drought in aseasonal tropical rainforests.</title>
        <authorList>
            <person name="Ng K.K.S."/>
            <person name="Kobayashi M.J."/>
            <person name="Fawcett J.A."/>
            <person name="Hatakeyama M."/>
            <person name="Paape T."/>
            <person name="Ng C.H."/>
            <person name="Ang C.C."/>
            <person name="Tnah L.H."/>
            <person name="Lee C.T."/>
            <person name="Nishiyama T."/>
            <person name="Sese J."/>
            <person name="O'Brien M.J."/>
            <person name="Copetti D."/>
            <person name="Mohd Noor M.I."/>
            <person name="Ong R.C."/>
            <person name="Putra M."/>
            <person name="Sireger I.Z."/>
            <person name="Indrioko S."/>
            <person name="Kosugi Y."/>
            <person name="Izuno A."/>
            <person name="Isagi Y."/>
            <person name="Lee S.L."/>
            <person name="Shimizu K.K."/>
        </authorList>
    </citation>
    <scope>NUCLEOTIDE SEQUENCE [LARGE SCALE GENOMIC DNA]</scope>
    <source>
        <strain evidence="3">214</strain>
    </source>
</reference>
<proteinExistence type="inferred from homology"/>
<evidence type="ECO:0000313" key="3">
    <source>
        <dbReference type="EMBL" id="GKV47614.1"/>
    </source>
</evidence>
<accession>A0AAV5MD25</accession>
<organism evidence="3 4">
    <name type="scientific">Rubroshorea leprosula</name>
    <dbReference type="NCBI Taxonomy" id="152421"/>
    <lineage>
        <taxon>Eukaryota</taxon>
        <taxon>Viridiplantae</taxon>
        <taxon>Streptophyta</taxon>
        <taxon>Embryophyta</taxon>
        <taxon>Tracheophyta</taxon>
        <taxon>Spermatophyta</taxon>
        <taxon>Magnoliopsida</taxon>
        <taxon>eudicotyledons</taxon>
        <taxon>Gunneridae</taxon>
        <taxon>Pentapetalae</taxon>
        <taxon>rosids</taxon>
        <taxon>malvids</taxon>
        <taxon>Malvales</taxon>
        <taxon>Dipterocarpaceae</taxon>
        <taxon>Rubroshorea</taxon>
    </lineage>
</organism>
<gene>
    <name evidence="3" type="ORF">SLEP1_g54499</name>
</gene>